<dbReference type="InterPro" id="IPR016024">
    <property type="entry name" value="ARM-type_fold"/>
</dbReference>
<gene>
    <name evidence="1" type="ORF">NCTC11343_02383</name>
</gene>
<evidence type="ECO:0000313" key="2">
    <source>
        <dbReference type="Proteomes" id="UP000251241"/>
    </source>
</evidence>
<dbReference type="Proteomes" id="UP000251241">
    <property type="component" value="Unassembled WGS sequence"/>
</dbReference>
<dbReference type="RefSeq" id="WP_112374710.1">
    <property type="nucleotide sequence ID" value="NZ_CP069793.1"/>
</dbReference>
<dbReference type="Gene3D" id="1.25.40.290">
    <property type="entry name" value="ARM repeat domains"/>
    <property type="match status" value="1"/>
</dbReference>
<dbReference type="SUPFAM" id="SSF48371">
    <property type="entry name" value="ARM repeat"/>
    <property type="match status" value="1"/>
</dbReference>
<accession>A0A2X2KUR8</accession>
<dbReference type="AlphaFoldDB" id="A0A2X2KUR8"/>
<sequence length="267" mass="30901">MSKVQRKGARRTADISIDCLASLNRGEIETANLVEWLAVDQRLLLEHILQQNARIHYLKPILLLLEQLQKPTVNSINETIGRALFDMITQNRDNTFLTILSNHPADIVRCWATYAIGNDKQLEIEELLSSIRPFAADTHFGVREISWMAIRNRIAFDLDRSITYLSLWAMEKDENVRRFATESTRPRGVWCKHIDRLKQEPSLALPILEPLKSDPSKYVRDSVANWLNDASKSQPGFVRALCHRWEEESNTKETHYIIRKALRTISK</sequence>
<organism evidence="1 2">
    <name type="scientific">Sphingobacterium multivorum</name>
    <dbReference type="NCBI Taxonomy" id="28454"/>
    <lineage>
        <taxon>Bacteria</taxon>
        <taxon>Pseudomonadati</taxon>
        <taxon>Bacteroidota</taxon>
        <taxon>Sphingobacteriia</taxon>
        <taxon>Sphingobacteriales</taxon>
        <taxon>Sphingobacteriaceae</taxon>
        <taxon>Sphingobacterium</taxon>
    </lineage>
</organism>
<name>A0A2X2KUR8_SPHMU</name>
<reference evidence="1 2" key="1">
    <citation type="submission" date="2018-06" db="EMBL/GenBank/DDBJ databases">
        <authorList>
            <consortium name="Pathogen Informatics"/>
            <person name="Doyle S."/>
        </authorList>
    </citation>
    <scope>NUCLEOTIDE SEQUENCE [LARGE SCALE GENOMIC DNA]</scope>
    <source>
        <strain evidence="1 2">NCTC11343</strain>
    </source>
</reference>
<proteinExistence type="predicted"/>
<evidence type="ECO:0000313" key="1">
    <source>
        <dbReference type="EMBL" id="SPZ85819.1"/>
    </source>
</evidence>
<dbReference type="GeneID" id="97180894"/>
<protein>
    <submittedName>
        <fullName evidence="1">DNA alkylation repair enzyme</fullName>
    </submittedName>
</protein>
<dbReference type="EMBL" id="UAUU01000008">
    <property type="protein sequence ID" value="SPZ85819.1"/>
    <property type="molecule type" value="Genomic_DNA"/>
</dbReference>